<dbReference type="PROSITE" id="PS51257">
    <property type="entry name" value="PROKAR_LIPOPROTEIN"/>
    <property type="match status" value="1"/>
</dbReference>
<feature type="region of interest" description="Disordered" evidence="1">
    <location>
        <begin position="621"/>
        <end position="720"/>
    </location>
</feature>
<feature type="compositionally biased region" description="Polar residues" evidence="1">
    <location>
        <begin position="700"/>
        <end position="715"/>
    </location>
</feature>
<sequence length="1006" mass="112391">MDHGKDLPPLTLNNTSASCLVTLIPVLVSMTSHSEIPCYDDETDKPAWWPSDIEWRNPQFYLEDADRRNDCLKVLRKLVYSCYSYHGVEDLCRLEETPVSDMENMEIIQLAEDSEALEDSSAESEGPVYVCCFCLNQFSSHHQVNAHQNICSKRFNEVVSVSPTAMLPDDTQMDSVMEPVSARHCFEDSPLGASDYPASSPDSESSYINDVASSESSLATSHMPKVFTDVGRTSSAHSSSASSRLSQVPHNSALSTSNSSSLKRPGPVASAPFLPTLKTRSQKRLDQIKERHKSRRLMIEECQQMRGVPQNGAWWTGIKRRKCSIAYHSPNRPLSQDAFVSALGLARATDVAAMAEKNSRNEQEVDLDCEIISVEGPLSAVPPPPPPPPPPEAAVEKTSASPRSTRSLISQLGRDNEVTTRRRLSFCFVEDEWADREALNEGRDPLQISLLTLDLSSPLGLRVKKYVRGEGHLNIIKDVESYCRTEMDEDGYSKLRFRGCDFRITYRKKKRASNYVHTYKFNKSDRLEFKTLLKTGLSMHSRHIQQALPLCKVVLNRLSKSQIKLWTEEKKITISEQIVYDDDICITHIDIPESKITQGFTSDAQSPSQHQLHRKTQYLAQSSPVSVGRQCSTPESRLSLSSRVSASPPHVPNIFRNRTSFTSSPPHPTSVPRPSSLSSGWRPQHATQKTNRSIGDMECSQFNSLSPSVNNSGRQNILDKTGNSFKKTEANLSHLTGHKSLSPSPYAVPGTSASESRNSGEMQGTNRRKQQLTQLRKDDGDGGASNSATSTDRNFVPYVNHNSSLPLRNRGLTENNHSNPMQKHKEHHSSGIPLQPSTRKLSNFDYFSIRDGKIQPSYPHNSHPLVSQHRPSAPLAPALNPHNRQNTSFHRQPYPHPRPHQHSQPPSPLSHSQHPHPRFKSTLQGAPGQARPCPVHSNNFPQHRLPAGHKRPEGLAFSRNQNSGANNIRPPHQKTVSEKALPAQHLHKKNYLEDDDVMEVICIDDD</sequence>
<feature type="compositionally biased region" description="Polar residues" evidence="1">
    <location>
        <begin position="784"/>
        <end position="793"/>
    </location>
</feature>
<evidence type="ECO:0000256" key="1">
    <source>
        <dbReference type="SAM" id="MobiDB-lite"/>
    </source>
</evidence>
<dbReference type="InterPro" id="IPR019525">
    <property type="entry name" value="Nrf1_NLS/DNA-bd_dimer"/>
</dbReference>
<feature type="region of interest" description="Disordered" evidence="1">
    <location>
        <begin position="231"/>
        <end position="285"/>
    </location>
</feature>
<name>A0A8S3YS06_9EUPU</name>
<feature type="region of interest" description="Disordered" evidence="1">
    <location>
        <begin position="191"/>
        <end position="212"/>
    </location>
</feature>
<feature type="compositionally biased region" description="Polar residues" evidence="1">
    <location>
        <begin position="751"/>
        <end position="765"/>
    </location>
</feature>
<feature type="compositionally biased region" description="Low complexity" evidence="1">
    <location>
        <begin position="636"/>
        <end position="647"/>
    </location>
</feature>
<evidence type="ECO:0000313" key="4">
    <source>
        <dbReference type="Proteomes" id="UP000678393"/>
    </source>
</evidence>
<feature type="compositionally biased region" description="Polar residues" evidence="1">
    <location>
        <begin position="621"/>
        <end position="635"/>
    </location>
</feature>
<keyword evidence="4" id="KW-1185">Reference proteome</keyword>
<reference evidence="3" key="1">
    <citation type="submission" date="2021-04" db="EMBL/GenBank/DDBJ databases">
        <authorList>
            <consortium name="Molecular Ecology Group"/>
        </authorList>
    </citation>
    <scope>NUCLEOTIDE SEQUENCE</scope>
</reference>
<feature type="compositionally biased region" description="Low complexity" evidence="1">
    <location>
        <begin position="234"/>
        <end position="243"/>
    </location>
</feature>
<comment type="caution">
    <text evidence="3">The sequence shown here is derived from an EMBL/GenBank/DDBJ whole genome shotgun (WGS) entry which is preliminary data.</text>
</comment>
<feature type="region of interest" description="Disordered" evidence="1">
    <location>
        <begin position="855"/>
        <end position="946"/>
    </location>
</feature>
<proteinExistence type="predicted"/>
<feature type="region of interest" description="Disordered" evidence="1">
    <location>
        <begin position="376"/>
        <end position="414"/>
    </location>
</feature>
<evidence type="ECO:0000313" key="3">
    <source>
        <dbReference type="EMBL" id="CAG5119663.1"/>
    </source>
</evidence>
<feature type="domain" description="Nuclear respiratory factor 1 NLS/DNA-binding dimerisation" evidence="2">
    <location>
        <begin position="15"/>
        <end position="92"/>
    </location>
</feature>
<feature type="compositionally biased region" description="Polar residues" evidence="1">
    <location>
        <begin position="398"/>
        <end position="410"/>
    </location>
</feature>
<dbReference type="Proteomes" id="UP000678393">
    <property type="component" value="Unassembled WGS sequence"/>
</dbReference>
<evidence type="ECO:0000259" key="2">
    <source>
        <dbReference type="Pfam" id="PF10491"/>
    </source>
</evidence>
<accession>A0A8S3YS06</accession>
<dbReference type="Pfam" id="PF10491">
    <property type="entry name" value="Nrf1_DNA-bind"/>
    <property type="match status" value="1"/>
</dbReference>
<dbReference type="OrthoDB" id="6288734at2759"/>
<gene>
    <name evidence="3" type="ORF">CUNI_LOCUS5221</name>
</gene>
<feature type="compositionally biased region" description="Polar residues" evidence="1">
    <location>
        <begin position="800"/>
        <end position="821"/>
    </location>
</feature>
<feature type="compositionally biased region" description="Low complexity" evidence="1">
    <location>
        <begin position="251"/>
        <end position="262"/>
    </location>
</feature>
<feature type="compositionally biased region" description="Polar residues" evidence="1">
    <location>
        <begin position="200"/>
        <end position="212"/>
    </location>
</feature>
<feature type="compositionally biased region" description="Polar residues" evidence="1">
    <location>
        <begin position="734"/>
        <end position="743"/>
    </location>
</feature>
<dbReference type="EMBL" id="CAJHNH020000752">
    <property type="protein sequence ID" value="CAG5119663.1"/>
    <property type="molecule type" value="Genomic_DNA"/>
</dbReference>
<protein>
    <recommendedName>
        <fullName evidence="2">Nuclear respiratory factor 1 NLS/DNA-binding dimerisation domain-containing protein</fullName>
    </recommendedName>
</protein>
<feature type="compositionally biased region" description="Pro residues" evidence="1">
    <location>
        <begin position="380"/>
        <end position="392"/>
    </location>
</feature>
<dbReference type="AlphaFoldDB" id="A0A8S3YS06"/>
<feature type="region of interest" description="Disordered" evidence="1">
    <location>
        <begin position="734"/>
        <end position="839"/>
    </location>
</feature>
<organism evidence="3 4">
    <name type="scientific">Candidula unifasciata</name>
    <dbReference type="NCBI Taxonomy" id="100452"/>
    <lineage>
        <taxon>Eukaryota</taxon>
        <taxon>Metazoa</taxon>
        <taxon>Spiralia</taxon>
        <taxon>Lophotrochozoa</taxon>
        <taxon>Mollusca</taxon>
        <taxon>Gastropoda</taxon>
        <taxon>Heterobranchia</taxon>
        <taxon>Euthyneura</taxon>
        <taxon>Panpulmonata</taxon>
        <taxon>Eupulmonata</taxon>
        <taxon>Stylommatophora</taxon>
        <taxon>Helicina</taxon>
        <taxon>Helicoidea</taxon>
        <taxon>Geomitridae</taxon>
        <taxon>Candidula</taxon>
    </lineage>
</organism>
<feature type="compositionally biased region" description="Polar residues" evidence="1">
    <location>
        <begin position="677"/>
        <end position="693"/>
    </location>
</feature>